<protein>
    <submittedName>
        <fullName evidence="2">(northern house mosquito) hypothetical protein</fullName>
    </submittedName>
</protein>
<proteinExistence type="predicted"/>
<dbReference type="InterPro" id="IPR055510">
    <property type="entry name" value="DUF7083"/>
</dbReference>
<dbReference type="Pfam" id="PF23309">
    <property type="entry name" value="DUF7083"/>
    <property type="match status" value="1"/>
</dbReference>
<accession>A0A8D8DLC7</accession>
<reference evidence="2" key="1">
    <citation type="submission" date="2021-05" db="EMBL/GenBank/DDBJ databases">
        <authorList>
            <person name="Alioto T."/>
            <person name="Alioto T."/>
            <person name="Gomez Garrido J."/>
        </authorList>
    </citation>
    <scope>NUCLEOTIDE SEQUENCE</scope>
</reference>
<organism evidence="2">
    <name type="scientific">Culex pipiens</name>
    <name type="common">House mosquito</name>
    <dbReference type="NCBI Taxonomy" id="7175"/>
    <lineage>
        <taxon>Eukaryota</taxon>
        <taxon>Metazoa</taxon>
        <taxon>Ecdysozoa</taxon>
        <taxon>Arthropoda</taxon>
        <taxon>Hexapoda</taxon>
        <taxon>Insecta</taxon>
        <taxon>Pterygota</taxon>
        <taxon>Neoptera</taxon>
        <taxon>Endopterygota</taxon>
        <taxon>Diptera</taxon>
        <taxon>Nematocera</taxon>
        <taxon>Culicoidea</taxon>
        <taxon>Culicidae</taxon>
        <taxon>Culicinae</taxon>
        <taxon>Culicini</taxon>
        <taxon>Culex</taxon>
        <taxon>Culex</taxon>
    </lineage>
</organism>
<dbReference type="EMBL" id="HBUE01270004">
    <property type="protein sequence ID" value="CAG6563417.1"/>
    <property type="molecule type" value="Transcribed_RNA"/>
</dbReference>
<sequence length="228" mass="26090">MSHPPVHHASAARGSVFDPNDGVPFEKWFHQHEDMFNRESEDKKVSSLLESLNEYSYKRFCSAIFPKKPEKLTFDDVVETLKVVFNLQTIRNERYLEAQVNSACDAFDHTKLTKEQFKAMVLGIVTEEIRRFDRTTTVDPMVIAGTSEAINVGGETYKRSGNWRGRLGQLVGDGYQCLFLKYVWLIAVSSGLFKDFRLAMEMKIAGKFDDLCIRWTDSGVRKIGSLCR</sequence>
<dbReference type="EMBL" id="HBUE01164725">
    <property type="protein sequence ID" value="CAG6511972.1"/>
    <property type="molecule type" value="Transcribed_RNA"/>
</dbReference>
<name>A0A8D8DLC7_CULPI</name>
<evidence type="ECO:0000313" key="2">
    <source>
        <dbReference type="EMBL" id="CAG6511972.1"/>
    </source>
</evidence>
<dbReference type="AlphaFoldDB" id="A0A8D8DLC7"/>
<evidence type="ECO:0000259" key="1">
    <source>
        <dbReference type="Pfam" id="PF23309"/>
    </source>
</evidence>
<feature type="domain" description="DUF7083" evidence="1">
    <location>
        <begin position="16"/>
        <end position="86"/>
    </location>
</feature>